<accession>A0A5S9MTP8</accession>
<evidence type="ECO:0000256" key="1">
    <source>
        <dbReference type="SAM" id="MobiDB-lite"/>
    </source>
</evidence>
<evidence type="ECO:0000256" key="2">
    <source>
        <dbReference type="SAM" id="Phobius"/>
    </source>
</evidence>
<feature type="compositionally biased region" description="Polar residues" evidence="1">
    <location>
        <begin position="598"/>
        <end position="607"/>
    </location>
</feature>
<keyword evidence="2" id="KW-1133">Transmembrane helix</keyword>
<organism evidence="3 4">
    <name type="scientific">BD1-7 clade bacterium</name>
    <dbReference type="NCBI Taxonomy" id="2029982"/>
    <lineage>
        <taxon>Bacteria</taxon>
        <taxon>Pseudomonadati</taxon>
        <taxon>Pseudomonadota</taxon>
        <taxon>Gammaproteobacteria</taxon>
        <taxon>Cellvibrionales</taxon>
        <taxon>Spongiibacteraceae</taxon>
        <taxon>BD1-7 clade</taxon>
    </lineage>
</organism>
<gene>
    <name evidence="3" type="ORF">DPBNPPHM_00761</name>
</gene>
<reference evidence="3 4" key="1">
    <citation type="submission" date="2019-11" db="EMBL/GenBank/DDBJ databases">
        <authorList>
            <person name="Holert J."/>
        </authorList>
    </citation>
    <scope>NUCLEOTIDE SEQUENCE [LARGE SCALE GENOMIC DNA]</scope>
    <source>
        <strain evidence="3">BC5_2</strain>
    </source>
</reference>
<dbReference type="AlphaFoldDB" id="A0A5S9MTP8"/>
<dbReference type="Proteomes" id="UP000434580">
    <property type="component" value="Unassembled WGS sequence"/>
</dbReference>
<evidence type="ECO:0000313" key="4">
    <source>
        <dbReference type="Proteomes" id="UP000434580"/>
    </source>
</evidence>
<keyword evidence="2" id="KW-0472">Membrane</keyword>
<name>A0A5S9MTP8_9GAMM</name>
<feature type="region of interest" description="Disordered" evidence="1">
    <location>
        <begin position="588"/>
        <end position="607"/>
    </location>
</feature>
<feature type="transmembrane region" description="Helical" evidence="2">
    <location>
        <begin position="115"/>
        <end position="135"/>
    </location>
</feature>
<feature type="transmembrane region" description="Helical" evidence="2">
    <location>
        <begin position="342"/>
        <end position="361"/>
    </location>
</feature>
<feature type="transmembrane region" description="Helical" evidence="2">
    <location>
        <begin position="147"/>
        <end position="166"/>
    </location>
</feature>
<evidence type="ECO:0008006" key="5">
    <source>
        <dbReference type="Google" id="ProtNLM"/>
    </source>
</evidence>
<feature type="transmembrane region" description="Helical" evidence="2">
    <location>
        <begin position="200"/>
        <end position="223"/>
    </location>
</feature>
<dbReference type="EMBL" id="CACSII010000001">
    <property type="protein sequence ID" value="CAA0084682.1"/>
    <property type="molecule type" value="Genomic_DNA"/>
</dbReference>
<dbReference type="OrthoDB" id="7053422at2"/>
<protein>
    <recommendedName>
        <fullName evidence="5">Glycosyltransferase RgtA/B/C/D-like domain-containing protein</fullName>
    </recommendedName>
</protein>
<feature type="transmembrane region" description="Helical" evidence="2">
    <location>
        <begin position="313"/>
        <end position="335"/>
    </location>
</feature>
<proteinExistence type="predicted"/>
<sequence>MSARRFSQLVARLSYPRLLLVFGVLLLPTVLAPYHSDDFFHLLLLSNDQLLERGGDGSLFGLFSFIDADPANREQMIALGVLPWWTTDAFYFRFWRPLAEASHWLDYRLFGLNPLMAHLHSILWFLLLAWVVSLLVRQTLKPPRELLLLIFAIFLLDGQHVATITWIANRNALMAAVFAFACLGWHIRWRQSSDWRFAALAHLSLAIAMLAGEIALSVGAYLFTWAMLLDAKGRARGFVALLGYAVIVVAYLLLHRALGFGADTSLSFYVSPFTHPIGFLQTALERLPVYIASGFVTAPAGISWAGGESFSGVSFLINTLAWLLLPLIIGLGWIATRRDKTVAFWLWSGLLSIVPVCSALPQDRLTLFMTVGVDVFLGWLIWQCWVNRSAVQLFGQRWLRNTAAILAVMHLVFSPIHLGLGSLFMWFETQRLESHALEFNGEQALEGKTLVVLQMPLGQSSTLLGIRRLHGKAIPDASLQLASDDGRLLVDVMSPYRLEVSRDIGFVIGHESSFRLIAESPLAVGEEITLPGFRIRIMSLNSDGYPQRLQLDFDANLYSGDVLFYSIDAGVLKPVVLPPVGGSIETQGMNLPWDDAPHTQTNATADD</sequence>
<feature type="transmembrane region" description="Helical" evidence="2">
    <location>
        <begin position="398"/>
        <end position="427"/>
    </location>
</feature>
<feature type="transmembrane region" description="Helical" evidence="2">
    <location>
        <begin position="367"/>
        <end position="386"/>
    </location>
</feature>
<feature type="transmembrane region" description="Helical" evidence="2">
    <location>
        <begin position="235"/>
        <end position="254"/>
    </location>
</feature>
<keyword evidence="2" id="KW-0812">Transmembrane</keyword>
<evidence type="ECO:0000313" key="3">
    <source>
        <dbReference type="EMBL" id="CAA0084682.1"/>
    </source>
</evidence>